<feature type="domain" description="CAAX prenyl protease 2/Lysostaphin resistance protein A-like" evidence="2">
    <location>
        <begin position="67"/>
        <end position="162"/>
    </location>
</feature>
<evidence type="ECO:0000313" key="3">
    <source>
        <dbReference type="EMBL" id="AAT89215.1"/>
    </source>
</evidence>
<dbReference type="InterPro" id="IPR003675">
    <property type="entry name" value="Rce1/LyrA-like_dom"/>
</dbReference>
<reference evidence="3 4" key="1">
    <citation type="journal article" date="2004" name="Mol. Plant Microbe Interact.">
        <title>The genome sequence of the Gram-positive sugarcane pathogen Leifsonia xyli subsp. xyli.</title>
        <authorList>
            <person name="Monteiro-Vitorello C.B."/>
            <person name="Camargo L.E.A."/>
            <person name="Van Sluys M.A."/>
            <person name="Kitajima J.P."/>
            <person name="Truffi D."/>
            <person name="do Amaral A.M."/>
            <person name="Harakava R."/>
            <person name="de Oliveira J.C.F."/>
            <person name="Wood D."/>
            <person name="de Oliveira M.C."/>
            <person name="Miyaki C.Y."/>
            <person name="Takita M.A."/>
            <person name="da Silva A.C.R."/>
            <person name="Furlan L.R."/>
            <person name="Carraro D.M."/>
            <person name="Camarotte G."/>
            <person name="Almeida N.F. Jr."/>
            <person name="Carrer H."/>
            <person name="Coutinho L.L."/>
            <person name="El-Dorry H.A."/>
            <person name="Ferro M.I.T."/>
            <person name="Gagliardi P.R."/>
            <person name="Giglioti E."/>
            <person name="Goldman M.H.S."/>
            <person name="Goldman G.H."/>
            <person name="Kimura E.T."/>
            <person name="Ferro E.S."/>
            <person name="Kuramae E.E."/>
            <person name="Lemos E.G.M."/>
            <person name="Lemos M.V.F."/>
            <person name="Mauro S.M.Z."/>
            <person name="Machado M.A."/>
            <person name="Marino C.L."/>
            <person name="Menck C.F."/>
            <person name="Nunes L.R."/>
            <person name="Oliveira R.C."/>
            <person name="Pereira G.G."/>
            <person name="Siqueira W."/>
            <person name="de Souza A.A."/>
            <person name="Tsai S.M."/>
            <person name="Zanca A.S."/>
            <person name="Simpson A.J.G."/>
            <person name="Brumbley S.M."/>
            <person name="Setubal J.C."/>
        </authorList>
    </citation>
    <scope>NUCLEOTIDE SEQUENCE [LARGE SCALE GENOMIC DNA]</scope>
    <source>
        <strain evidence="3 4">CTCB07</strain>
    </source>
</reference>
<dbReference type="Pfam" id="PF02517">
    <property type="entry name" value="Rce1-like"/>
    <property type="match status" value="1"/>
</dbReference>
<feature type="transmembrane region" description="Helical" evidence="1">
    <location>
        <begin position="158"/>
        <end position="178"/>
    </location>
</feature>
<keyword evidence="1" id="KW-0472">Membrane</keyword>
<feature type="transmembrane region" description="Helical" evidence="1">
    <location>
        <begin position="20"/>
        <end position="43"/>
    </location>
</feature>
<dbReference type="KEGG" id="lxx:Lxx13940"/>
<dbReference type="EMBL" id="AE016822">
    <property type="protein sequence ID" value="AAT89215.1"/>
    <property type="molecule type" value="Genomic_DNA"/>
</dbReference>
<dbReference type="GO" id="GO:0080120">
    <property type="term" value="P:CAAX-box protein maturation"/>
    <property type="evidence" value="ECO:0007669"/>
    <property type="project" value="UniProtKB-ARBA"/>
</dbReference>
<evidence type="ECO:0000259" key="2">
    <source>
        <dbReference type="Pfam" id="PF02517"/>
    </source>
</evidence>
<organism evidence="3 4">
    <name type="scientific">Leifsonia xyli subsp. xyli (strain CTCB07)</name>
    <dbReference type="NCBI Taxonomy" id="281090"/>
    <lineage>
        <taxon>Bacteria</taxon>
        <taxon>Bacillati</taxon>
        <taxon>Actinomycetota</taxon>
        <taxon>Actinomycetes</taxon>
        <taxon>Micrococcales</taxon>
        <taxon>Microbacteriaceae</taxon>
        <taxon>Leifsonia</taxon>
    </lineage>
</organism>
<dbReference type="HOGENOM" id="CLU_1494486_0_0_11"/>
<keyword evidence="4" id="KW-1185">Reference proteome</keyword>
<accession>Q6AEI1</accession>
<feature type="transmembrane region" description="Helical" evidence="1">
    <location>
        <begin position="96"/>
        <end position="119"/>
    </location>
</feature>
<dbReference type="eggNOG" id="COG1266">
    <property type="taxonomic scope" value="Bacteria"/>
</dbReference>
<dbReference type="AlphaFoldDB" id="Q6AEI1"/>
<dbReference type="GO" id="GO:0004175">
    <property type="term" value="F:endopeptidase activity"/>
    <property type="evidence" value="ECO:0007669"/>
    <property type="project" value="UniProtKB-ARBA"/>
</dbReference>
<feature type="transmembrane region" description="Helical" evidence="1">
    <location>
        <begin position="125"/>
        <end position="146"/>
    </location>
</feature>
<evidence type="ECO:0000313" key="4">
    <source>
        <dbReference type="Proteomes" id="UP000001306"/>
    </source>
</evidence>
<protein>
    <recommendedName>
        <fullName evidence="2">CAAX prenyl protease 2/Lysostaphin resistance protein A-like domain-containing protein</fullName>
    </recommendedName>
</protein>
<sequence>MIANRELLARHWCAFWRAPWRSIGIVILGMVVFKVVVTVLGALLRPLVGDSAATNDPSEGISLTFAVLLFASLNPVVTALIEDFTFRHTLLLKFPVWNRFALAAGLTVVNALVFGAVHINNFGGQWLLTLTFAGAGLVMNLAYLWTRNIWHVLLMHGMNNFLLGGPITVLLTHLLGAVTA</sequence>
<feature type="transmembrane region" description="Helical" evidence="1">
    <location>
        <begin position="63"/>
        <end position="84"/>
    </location>
</feature>
<gene>
    <name evidence="3" type="ordered locus">Lxx13940</name>
</gene>
<evidence type="ECO:0000256" key="1">
    <source>
        <dbReference type="SAM" id="Phobius"/>
    </source>
</evidence>
<keyword evidence="1" id="KW-1133">Transmembrane helix</keyword>
<keyword evidence="1" id="KW-0812">Transmembrane</keyword>
<proteinExistence type="predicted"/>
<dbReference type="Proteomes" id="UP000001306">
    <property type="component" value="Chromosome"/>
</dbReference>
<name>Q6AEI1_LEIXX</name>